<name>A0ABR0GR46_9PEZI</name>
<gene>
    <name evidence="2" type="ORF">QC762_0035180</name>
</gene>
<dbReference type="Proteomes" id="UP001323405">
    <property type="component" value="Unassembled WGS sequence"/>
</dbReference>
<proteinExistence type="predicted"/>
<dbReference type="EMBL" id="JAFFHA010000003">
    <property type="protein sequence ID" value="KAK4658133.1"/>
    <property type="molecule type" value="Genomic_DNA"/>
</dbReference>
<protein>
    <submittedName>
        <fullName evidence="2">Uncharacterized protein</fullName>
    </submittedName>
</protein>
<keyword evidence="1" id="KW-0812">Transmembrane</keyword>
<organism evidence="2 3">
    <name type="scientific">Podospora pseudocomata</name>
    <dbReference type="NCBI Taxonomy" id="2093779"/>
    <lineage>
        <taxon>Eukaryota</taxon>
        <taxon>Fungi</taxon>
        <taxon>Dikarya</taxon>
        <taxon>Ascomycota</taxon>
        <taxon>Pezizomycotina</taxon>
        <taxon>Sordariomycetes</taxon>
        <taxon>Sordariomycetidae</taxon>
        <taxon>Sordariales</taxon>
        <taxon>Podosporaceae</taxon>
        <taxon>Podospora</taxon>
    </lineage>
</organism>
<evidence type="ECO:0000313" key="3">
    <source>
        <dbReference type="Proteomes" id="UP001323405"/>
    </source>
</evidence>
<dbReference type="GeneID" id="87902840"/>
<accession>A0ABR0GR46</accession>
<evidence type="ECO:0000313" key="2">
    <source>
        <dbReference type="EMBL" id="KAK4658133.1"/>
    </source>
</evidence>
<comment type="caution">
    <text evidence="2">The sequence shown here is derived from an EMBL/GenBank/DDBJ whole genome shotgun (WGS) entry which is preliminary data.</text>
</comment>
<sequence length="90" mass="9604">MTGMKSPNTEARPNQEVYCTCGPKAGHGKQLNKKNGPLASGQNCLQLVHPVVLESFVLSSVAVITLILILVAILSPTSEYDTLLYSVAPH</sequence>
<keyword evidence="1" id="KW-0472">Membrane</keyword>
<keyword evidence="1" id="KW-1133">Transmembrane helix</keyword>
<feature type="transmembrane region" description="Helical" evidence="1">
    <location>
        <begin position="56"/>
        <end position="74"/>
    </location>
</feature>
<dbReference type="RefSeq" id="XP_062747105.1">
    <property type="nucleotide sequence ID" value="XM_062883276.1"/>
</dbReference>
<evidence type="ECO:0000256" key="1">
    <source>
        <dbReference type="SAM" id="Phobius"/>
    </source>
</evidence>
<reference evidence="2 3" key="1">
    <citation type="journal article" date="2023" name="bioRxiv">
        <title>High-quality genome assemblies of four members of thePodospora anserinaspecies complex.</title>
        <authorList>
            <person name="Ament-Velasquez S.L."/>
            <person name="Vogan A.A."/>
            <person name="Wallerman O."/>
            <person name="Hartmann F."/>
            <person name="Gautier V."/>
            <person name="Silar P."/>
            <person name="Giraud T."/>
            <person name="Johannesson H."/>
        </authorList>
    </citation>
    <scope>NUCLEOTIDE SEQUENCE [LARGE SCALE GENOMIC DNA]</scope>
    <source>
        <strain evidence="2 3">CBS 415.72m</strain>
    </source>
</reference>
<keyword evidence="3" id="KW-1185">Reference proteome</keyword>